<gene>
    <name evidence="1" type="ORF">H0I76_07190</name>
</gene>
<dbReference type="InterPro" id="IPR003749">
    <property type="entry name" value="ThiS/MoaD-like"/>
</dbReference>
<protein>
    <submittedName>
        <fullName evidence="1">MoaD/ThiS family protein</fullName>
    </submittedName>
</protein>
<dbReference type="SUPFAM" id="SSF54285">
    <property type="entry name" value="MoaD/ThiS"/>
    <property type="match status" value="1"/>
</dbReference>
<dbReference type="InterPro" id="IPR012675">
    <property type="entry name" value="Beta-grasp_dom_sf"/>
</dbReference>
<sequence length="93" mass="10112">MQPPAPVVRVYLPQALMLLFPDAPSALNLGAASVDEALDALDRRWPGMRERLADTRPAIRKHINIFIDGERATLATRLEAGDEVHILTAISGG</sequence>
<dbReference type="Proteomes" id="UP000655420">
    <property type="component" value="Unassembled WGS sequence"/>
</dbReference>
<evidence type="ECO:0000313" key="2">
    <source>
        <dbReference type="Proteomes" id="UP000655420"/>
    </source>
</evidence>
<dbReference type="EMBL" id="JAEHHL010000002">
    <property type="protein sequence ID" value="MBK0398969.1"/>
    <property type="molecule type" value="Genomic_DNA"/>
</dbReference>
<proteinExistence type="predicted"/>
<accession>A0A8J7M5Z2</accession>
<dbReference type="Pfam" id="PF02597">
    <property type="entry name" value="ThiS"/>
    <property type="match status" value="1"/>
</dbReference>
<dbReference type="InterPro" id="IPR016155">
    <property type="entry name" value="Mopterin_synth/thiamin_S_b"/>
</dbReference>
<dbReference type="RefSeq" id="WP_200608734.1">
    <property type="nucleotide sequence ID" value="NZ_JAEHHL010000002.1"/>
</dbReference>
<dbReference type="AlphaFoldDB" id="A0A8J7M5Z2"/>
<name>A0A8J7M5Z2_9RHOB</name>
<dbReference type="InterPro" id="IPR052045">
    <property type="entry name" value="Sulfur_Carrier/Prot_Modifier"/>
</dbReference>
<organism evidence="1 2">
    <name type="scientific">Thermohalobaculum xanthum</name>
    <dbReference type="NCBI Taxonomy" id="2753746"/>
    <lineage>
        <taxon>Bacteria</taxon>
        <taxon>Pseudomonadati</taxon>
        <taxon>Pseudomonadota</taxon>
        <taxon>Alphaproteobacteria</taxon>
        <taxon>Rhodobacterales</taxon>
        <taxon>Paracoccaceae</taxon>
        <taxon>Thermohalobaculum</taxon>
    </lineage>
</organism>
<reference evidence="1" key="1">
    <citation type="submission" date="2020-12" db="EMBL/GenBank/DDBJ databases">
        <title>Bacterial taxonomy.</title>
        <authorList>
            <person name="Pan X."/>
        </authorList>
    </citation>
    <scope>NUCLEOTIDE SEQUENCE</scope>
    <source>
        <strain evidence="1">M0105</strain>
    </source>
</reference>
<evidence type="ECO:0000313" key="1">
    <source>
        <dbReference type="EMBL" id="MBK0398969.1"/>
    </source>
</evidence>
<dbReference type="CDD" id="cd17040">
    <property type="entry name" value="Ubl_MoaD_like"/>
    <property type="match status" value="1"/>
</dbReference>
<comment type="caution">
    <text evidence="1">The sequence shown here is derived from an EMBL/GenBank/DDBJ whole genome shotgun (WGS) entry which is preliminary data.</text>
</comment>
<dbReference type="PANTHER" id="PTHR38031">
    <property type="entry name" value="SULFUR CARRIER PROTEIN SLR0821-RELATED"/>
    <property type="match status" value="1"/>
</dbReference>
<keyword evidence="2" id="KW-1185">Reference proteome</keyword>
<dbReference type="Gene3D" id="3.10.20.30">
    <property type="match status" value="1"/>
</dbReference>
<dbReference type="PANTHER" id="PTHR38031:SF1">
    <property type="entry name" value="SULFUR CARRIER PROTEIN CYSO"/>
    <property type="match status" value="1"/>
</dbReference>